<sequence>MRPGPVLRYLIDGRPGRHARPRPPRDPYAVFRGPHRRVAATSAAAGAVLLGTVLAAVPGSAAAQTVRPTTPGASAFTAAHTAALTGALVQLGAPSAYRMPGGAHASQQAVAVAANLAGVSAPGPEAPHPPQPPAGPTAPPAPAPPAGPVWSAPAPGAPVTNPFGEPNRSYAAGYHTGVDFAVDSGTPLHAVGDATVVSAGWDGAYGNEVVLRLADGKFAEYAHLSRLEVAEGQQVTGGQVIGASGTTGNSTGPHLHFEIRTENRYAAVIDPVAYLASHGVTNL</sequence>
<dbReference type="PANTHER" id="PTHR21666:SF270">
    <property type="entry name" value="MUREIN HYDROLASE ACTIVATOR ENVC"/>
    <property type="match status" value="1"/>
</dbReference>
<reference evidence="3 4" key="1">
    <citation type="submission" date="2019-06" db="EMBL/GenBank/DDBJ databases">
        <title>Sequencing the genomes of 1000 actinobacteria strains.</title>
        <authorList>
            <person name="Klenk H.-P."/>
        </authorList>
    </citation>
    <scope>NUCLEOTIDE SEQUENCE [LARGE SCALE GENOMIC DNA]</scope>
    <source>
        <strain evidence="3 4">DSM 44826</strain>
    </source>
</reference>
<protein>
    <submittedName>
        <fullName evidence="3">Murein DD-endopeptidase MepM/ murein hydrolase activator NlpD</fullName>
    </submittedName>
</protein>
<dbReference type="InterPro" id="IPR050570">
    <property type="entry name" value="Cell_wall_metabolism_enzyme"/>
</dbReference>
<dbReference type="GO" id="GO:0004222">
    <property type="term" value="F:metalloendopeptidase activity"/>
    <property type="evidence" value="ECO:0007669"/>
    <property type="project" value="TreeGrafter"/>
</dbReference>
<gene>
    <name evidence="3" type="ORF">FHX73_113133</name>
</gene>
<dbReference type="Gene3D" id="2.70.70.10">
    <property type="entry name" value="Glucose Permease (Domain IIA)"/>
    <property type="match status" value="1"/>
</dbReference>
<keyword evidence="4" id="KW-1185">Reference proteome</keyword>
<feature type="compositionally biased region" description="Low complexity" evidence="1">
    <location>
        <begin position="148"/>
        <end position="158"/>
    </location>
</feature>
<dbReference type="FunFam" id="2.70.70.10:FF:000013">
    <property type="entry name" value="Peptidase family M23"/>
    <property type="match status" value="1"/>
</dbReference>
<dbReference type="SUPFAM" id="SSF51261">
    <property type="entry name" value="Duplicated hybrid motif"/>
    <property type="match status" value="1"/>
</dbReference>
<feature type="region of interest" description="Disordered" evidence="1">
    <location>
        <begin position="120"/>
        <end position="164"/>
    </location>
</feature>
<organism evidence="3 4">
    <name type="scientific">Kitasatospora viridis</name>
    <dbReference type="NCBI Taxonomy" id="281105"/>
    <lineage>
        <taxon>Bacteria</taxon>
        <taxon>Bacillati</taxon>
        <taxon>Actinomycetota</taxon>
        <taxon>Actinomycetes</taxon>
        <taxon>Kitasatosporales</taxon>
        <taxon>Streptomycetaceae</taxon>
        <taxon>Kitasatospora</taxon>
    </lineage>
</organism>
<feature type="compositionally biased region" description="Pro residues" evidence="1">
    <location>
        <begin position="124"/>
        <end position="147"/>
    </location>
</feature>
<keyword evidence="3" id="KW-0378">Hydrolase</keyword>
<proteinExistence type="predicted"/>
<accession>A0A561UIW5</accession>
<dbReference type="InterPro" id="IPR011055">
    <property type="entry name" value="Dup_hybrid_motif"/>
</dbReference>
<evidence type="ECO:0000313" key="4">
    <source>
        <dbReference type="Proteomes" id="UP000317940"/>
    </source>
</evidence>
<name>A0A561UIW5_9ACTN</name>
<evidence type="ECO:0000259" key="2">
    <source>
        <dbReference type="Pfam" id="PF01551"/>
    </source>
</evidence>
<comment type="caution">
    <text evidence="3">The sequence shown here is derived from an EMBL/GenBank/DDBJ whole genome shotgun (WGS) entry which is preliminary data.</text>
</comment>
<dbReference type="InterPro" id="IPR016047">
    <property type="entry name" value="M23ase_b-sheet_dom"/>
</dbReference>
<dbReference type="PANTHER" id="PTHR21666">
    <property type="entry name" value="PEPTIDASE-RELATED"/>
    <property type="match status" value="1"/>
</dbReference>
<dbReference type="AlphaFoldDB" id="A0A561UIW5"/>
<dbReference type="CDD" id="cd12797">
    <property type="entry name" value="M23_peptidase"/>
    <property type="match status" value="1"/>
</dbReference>
<dbReference type="Pfam" id="PF01551">
    <property type="entry name" value="Peptidase_M23"/>
    <property type="match status" value="1"/>
</dbReference>
<evidence type="ECO:0000313" key="3">
    <source>
        <dbReference type="EMBL" id="TWF99290.1"/>
    </source>
</evidence>
<dbReference type="EMBL" id="VIWT01000001">
    <property type="protein sequence ID" value="TWF99290.1"/>
    <property type="molecule type" value="Genomic_DNA"/>
</dbReference>
<evidence type="ECO:0000256" key="1">
    <source>
        <dbReference type="SAM" id="MobiDB-lite"/>
    </source>
</evidence>
<dbReference type="Proteomes" id="UP000317940">
    <property type="component" value="Unassembled WGS sequence"/>
</dbReference>
<feature type="domain" description="M23ase beta-sheet core" evidence="2">
    <location>
        <begin position="174"/>
        <end position="264"/>
    </location>
</feature>
<dbReference type="RefSeq" id="WP_246213548.1">
    <property type="nucleotide sequence ID" value="NZ_BAAAMZ010000015.1"/>
</dbReference>